<keyword evidence="4" id="KW-1185">Reference proteome</keyword>
<evidence type="ECO:0000313" key="4">
    <source>
        <dbReference type="Proteomes" id="UP001501222"/>
    </source>
</evidence>
<dbReference type="PANTHER" id="PTHR12143">
    <property type="entry name" value="PEPTIDE N-GLYCANASE PNGASE -RELATED"/>
    <property type="match status" value="1"/>
</dbReference>
<dbReference type="InterPro" id="IPR041371">
    <property type="entry name" value="GH92_N"/>
</dbReference>
<dbReference type="Gene3D" id="1.20.1610.10">
    <property type="entry name" value="alpha-1,2-mannosidases domains"/>
    <property type="match status" value="1"/>
</dbReference>
<dbReference type="Pfam" id="PF07971">
    <property type="entry name" value="Glyco_hydro_92"/>
    <property type="match status" value="1"/>
</dbReference>
<dbReference type="InterPro" id="IPR005887">
    <property type="entry name" value="GH92_a_mannosidase_put"/>
</dbReference>
<dbReference type="SUPFAM" id="SSF48208">
    <property type="entry name" value="Six-hairpin glycosidases"/>
    <property type="match status" value="1"/>
</dbReference>
<protein>
    <submittedName>
        <fullName evidence="3">GH92 family glycosyl hydrolase</fullName>
    </submittedName>
</protein>
<accession>A0ABP6Z5N7</accession>
<organism evidence="3 4">
    <name type="scientific">Kribbella ginsengisoli</name>
    <dbReference type="NCBI Taxonomy" id="363865"/>
    <lineage>
        <taxon>Bacteria</taxon>
        <taxon>Bacillati</taxon>
        <taxon>Actinomycetota</taxon>
        <taxon>Actinomycetes</taxon>
        <taxon>Propionibacteriales</taxon>
        <taxon>Kribbellaceae</taxon>
        <taxon>Kribbella</taxon>
    </lineage>
</organism>
<dbReference type="InterPro" id="IPR012939">
    <property type="entry name" value="Glyco_hydro_92"/>
</dbReference>
<keyword evidence="3" id="KW-0378">Hydrolase</keyword>
<dbReference type="PANTHER" id="PTHR12143:SF39">
    <property type="entry name" value="SECRETED PROTEIN"/>
    <property type="match status" value="1"/>
</dbReference>
<dbReference type="GO" id="GO:0016787">
    <property type="term" value="F:hydrolase activity"/>
    <property type="evidence" value="ECO:0007669"/>
    <property type="project" value="UniProtKB-KW"/>
</dbReference>
<sequence length="712" mass="77925">MTHPVDDIDPLIGALTTLPDTACGKTFPGPVLPFGLVQLSPDTISGGDHGSGYSADMDTIEGFSFTHLGGIGCYGDLGNLQVMPQTGLLITDRVEANSPYSNQVVKAGYYSVDLDRYQVRTELTAKERAGIIRFTYAAAGPARIKVDLARRVGFDGSHSVEQSVELVDDHTVEGWMRCDRSGGGWICGNGPEYTVFFSLRLSQPIAAFATWDGDDIRHDAARTTASAAAGFFLELDVSGPVLLKAGISYTSVEGARRNLAHDLPGWDFDEVAADARAAWAAVLEKVEIEGGTAEQRQIFRTALYHTMIEPRRSSDAGDDIGYERRTVFSGWDVFRAQLPLMTIIDEKVVTDQINTLLDLTASGRVKGLARWELLGVDTDTMVGDPAINIISEAVVKGICGFDVDTAYRFCREVALGPVARSNRNDLENWLSLGYSVDIGLSTTLENSYSDHALARFASVLGLDDDVRLLDASAQNYRNLFNPEAGWFRGRNADGSWMGFDEGCTESNPDQQGWFVPHDVAGLISLAGGEIAFIERLNAIFENTPPADLMKWNDFYNHSNEPVHQMAFMFTYAGAPWLTQKWSRYVCDHGYGTGPEGLGGNEDCGQMSAWYIFAAAGLYPVSPVDKQYILGSPIFDRTTFRTSRNTTFTITREGDGIYVAQARLNDHPTDRPWLTHEELIAGGNLHLTMSPTPTDWGTKHRPQAGDCHLPSGC</sequence>
<dbReference type="NCBIfam" id="TIGR01180">
    <property type="entry name" value="aman2_put"/>
    <property type="match status" value="1"/>
</dbReference>
<evidence type="ECO:0000259" key="2">
    <source>
        <dbReference type="Pfam" id="PF17678"/>
    </source>
</evidence>
<dbReference type="EMBL" id="BAABAA010000024">
    <property type="protein sequence ID" value="GAA3599336.1"/>
    <property type="molecule type" value="Genomic_DNA"/>
</dbReference>
<dbReference type="InterPro" id="IPR008928">
    <property type="entry name" value="6-hairpin_glycosidase_sf"/>
</dbReference>
<evidence type="ECO:0000259" key="1">
    <source>
        <dbReference type="Pfam" id="PF07971"/>
    </source>
</evidence>
<comment type="caution">
    <text evidence="3">The sequence shown here is derived from an EMBL/GenBank/DDBJ whole genome shotgun (WGS) entry which is preliminary data.</text>
</comment>
<reference evidence="4" key="1">
    <citation type="journal article" date="2019" name="Int. J. Syst. Evol. Microbiol.">
        <title>The Global Catalogue of Microorganisms (GCM) 10K type strain sequencing project: providing services to taxonomists for standard genome sequencing and annotation.</title>
        <authorList>
            <consortium name="The Broad Institute Genomics Platform"/>
            <consortium name="The Broad Institute Genome Sequencing Center for Infectious Disease"/>
            <person name="Wu L."/>
            <person name="Ma J."/>
        </authorList>
    </citation>
    <scope>NUCLEOTIDE SEQUENCE [LARGE SCALE GENOMIC DNA]</scope>
    <source>
        <strain evidence="4">JCM 16928</strain>
    </source>
</reference>
<name>A0ABP6Z5N7_9ACTN</name>
<evidence type="ECO:0000313" key="3">
    <source>
        <dbReference type="EMBL" id="GAA3599336.1"/>
    </source>
</evidence>
<dbReference type="Pfam" id="PF17678">
    <property type="entry name" value="Glyco_hydro_92N"/>
    <property type="match status" value="1"/>
</dbReference>
<dbReference type="Proteomes" id="UP001501222">
    <property type="component" value="Unassembled WGS sequence"/>
</dbReference>
<feature type="domain" description="Glycosyl hydrolase family 92 N-terminal" evidence="2">
    <location>
        <begin position="8"/>
        <end position="248"/>
    </location>
</feature>
<dbReference type="InterPro" id="IPR014718">
    <property type="entry name" value="GH-type_carb-bd"/>
</dbReference>
<dbReference type="Gene3D" id="1.20.1050.60">
    <property type="entry name" value="alpha-1,2-mannosidase"/>
    <property type="match status" value="1"/>
</dbReference>
<proteinExistence type="predicted"/>
<dbReference type="RefSeq" id="WP_344850337.1">
    <property type="nucleotide sequence ID" value="NZ_BAABAA010000024.1"/>
</dbReference>
<dbReference type="Gene3D" id="2.70.98.10">
    <property type="match status" value="1"/>
</dbReference>
<gene>
    <name evidence="3" type="ORF">GCM10022235_84020</name>
</gene>
<dbReference type="InterPro" id="IPR050883">
    <property type="entry name" value="PNGase"/>
</dbReference>
<dbReference type="Gene3D" id="3.30.2080.10">
    <property type="entry name" value="GH92 mannosidase domain"/>
    <property type="match status" value="1"/>
</dbReference>
<feature type="domain" description="Glycosyl hydrolase family 92" evidence="1">
    <location>
        <begin position="254"/>
        <end position="689"/>
    </location>
</feature>